<protein>
    <recommendedName>
        <fullName evidence="9">Carbohydrate sulfotransferase</fullName>
        <ecNumber evidence="9">2.8.2.-</ecNumber>
    </recommendedName>
</protein>
<comment type="caution">
    <text evidence="10">The sequence shown here is derived from an EMBL/GenBank/DDBJ whole genome shotgun (WGS) entry which is preliminary data.</text>
</comment>
<keyword evidence="7" id="KW-0472">Membrane</keyword>
<name>A0AA88YM85_PINIB</name>
<keyword evidence="5" id="KW-1133">Transmembrane helix</keyword>
<evidence type="ECO:0000256" key="6">
    <source>
        <dbReference type="ARBA" id="ARBA00023034"/>
    </source>
</evidence>
<dbReference type="PANTHER" id="PTHR12137:SF54">
    <property type="entry name" value="CARBOHYDRATE SULFOTRANSFERASE"/>
    <property type="match status" value="1"/>
</dbReference>
<comment type="similarity">
    <text evidence="2 9">Belongs to the sulfotransferase 2 family.</text>
</comment>
<dbReference type="InterPro" id="IPR005331">
    <property type="entry name" value="Sulfotransferase"/>
</dbReference>
<keyword evidence="9" id="KW-0735">Signal-anchor</keyword>
<keyword evidence="8 9" id="KW-0325">Glycoprotein</keyword>
<evidence type="ECO:0000256" key="9">
    <source>
        <dbReference type="RuleBase" id="RU364020"/>
    </source>
</evidence>
<evidence type="ECO:0000256" key="1">
    <source>
        <dbReference type="ARBA" id="ARBA00004323"/>
    </source>
</evidence>
<dbReference type="GO" id="GO:0008146">
    <property type="term" value="F:sulfotransferase activity"/>
    <property type="evidence" value="ECO:0007669"/>
    <property type="project" value="InterPro"/>
</dbReference>
<dbReference type="EMBL" id="VSWD01000005">
    <property type="protein sequence ID" value="KAK3102395.1"/>
    <property type="molecule type" value="Genomic_DNA"/>
</dbReference>
<evidence type="ECO:0000256" key="3">
    <source>
        <dbReference type="ARBA" id="ARBA00022679"/>
    </source>
</evidence>
<dbReference type="GO" id="GO:0000139">
    <property type="term" value="C:Golgi membrane"/>
    <property type="evidence" value="ECO:0007669"/>
    <property type="project" value="UniProtKB-SubCell"/>
</dbReference>
<evidence type="ECO:0000256" key="2">
    <source>
        <dbReference type="ARBA" id="ARBA00006339"/>
    </source>
</evidence>
<evidence type="ECO:0000313" key="10">
    <source>
        <dbReference type="EMBL" id="KAK3102395.1"/>
    </source>
</evidence>
<dbReference type="AlphaFoldDB" id="A0AA88YM85"/>
<keyword evidence="9" id="KW-0119">Carbohydrate metabolism</keyword>
<dbReference type="EC" id="2.8.2.-" evidence="9"/>
<keyword evidence="3 9" id="KW-0808">Transferase</keyword>
<evidence type="ECO:0000256" key="7">
    <source>
        <dbReference type="ARBA" id="ARBA00023136"/>
    </source>
</evidence>
<accession>A0AA88YM85</accession>
<evidence type="ECO:0000313" key="11">
    <source>
        <dbReference type="Proteomes" id="UP001186944"/>
    </source>
</evidence>
<keyword evidence="6 9" id="KW-0333">Golgi apparatus</keyword>
<dbReference type="Pfam" id="PF03567">
    <property type="entry name" value="Sulfotransfer_2"/>
    <property type="match status" value="1"/>
</dbReference>
<dbReference type="InterPro" id="IPR018011">
    <property type="entry name" value="Carb_sulfotrans_8-10"/>
</dbReference>
<dbReference type="PANTHER" id="PTHR12137">
    <property type="entry name" value="CARBOHYDRATE SULFOTRANSFERASE"/>
    <property type="match status" value="1"/>
</dbReference>
<gene>
    <name evidence="10" type="ORF">FSP39_011119</name>
</gene>
<keyword evidence="11" id="KW-1185">Reference proteome</keyword>
<proteinExistence type="inferred from homology"/>
<dbReference type="Proteomes" id="UP001186944">
    <property type="component" value="Unassembled WGS sequence"/>
</dbReference>
<evidence type="ECO:0000256" key="8">
    <source>
        <dbReference type="ARBA" id="ARBA00023180"/>
    </source>
</evidence>
<comment type="subcellular location">
    <subcellularLocation>
        <location evidence="1 9">Golgi apparatus membrane</location>
        <topology evidence="1 9">Single-pass type II membrane protein</topology>
    </subcellularLocation>
</comment>
<dbReference type="GO" id="GO:0016051">
    <property type="term" value="P:carbohydrate biosynthetic process"/>
    <property type="evidence" value="ECO:0007669"/>
    <property type="project" value="InterPro"/>
</dbReference>
<evidence type="ECO:0000256" key="5">
    <source>
        <dbReference type="ARBA" id="ARBA00022989"/>
    </source>
</evidence>
<sequence length="190" mass="22381">MTGRDRHFYPMFDHCNPCKIKYNFVGRMESFKNDVMCLLDRWDDKYGSNITFSDFEKENDVRMAHSQISRLFGMRDGIEKCITLHEALRRVWKVLQIRGIIPILSNFTFTVEDSVQMKQQDWKNVLTNVIENIPNRQSVKSQRSEALAEAFNLVDPSDIQTYTETYDNDFSLLGYDKTPPSLKHTRKDRP</sequence>
<keyword evidence="4" id="KW-0812">Transmembrane</keyword>
<evidence type="ECO:0000256" key="4">
    <source>
        <dbReference type="ARBA" id="ARBA00022692"/>
    </source>
</evidence>
<organism evidence="10 11">
    <name type="scientific">Pinctada imbricata</name>
    <name type="common">Atlantic pearl-oyster</name>
    <name type="synonym">Pinctada martensii</name>
    <dbReference type="NCBI Taxonomy" id="66713"/>
    <lineage>
        <taxon>Eukaryota</taxon>
        <taxon>Metazoa</taxon>
        <taxon>Spiralia</taxon>
        <taxon>Lophotrochozoa</taxon>
        <taxon>Mollusca</taxon>
        <taxon>Bivalvia</taxon>
        <taxon>Autobranchia</taxon>
        <taxon>Pteriomorphia</taxon>
        <taxon>Pterioida</taxon>
        <taxon>Pterioidea</taxon>
        <taxon>Pteriidae</taxon>
        <taxon>Pinctada</taxon>
    </lineage>
</organism>
<reference evidence="10" key="1">
    <citation type="submission" date="2019-08" db="EMBL/GenBank/DDBJ databases">
        <title>The improved chromosome-level genome for the pearl oyster Pinctada fucata martensii using PacBio sequencing and Hi-C.</title>
        <authorList>
            <person name="Zheng Z."/>
        </authorList>
    </citation>
    <scope>NUCLEOTIDE SEQUENCE</scope>
    <source>
        <strain evidence="10">ZZ-2019</strain>
        <tissue evidence="10">Adductor muscle</tissue>
    </source>
</reference>